<evidence type="ECO:0000313" key="1">
    <source>
        <dbReference type="EMBL" id="SBT08602.1"/>
    </source>
</evidence>
<keyword evidence="2" id="KW-1185">Reference proteome</keyword>
<organism evidence="1 2">
    <name type="scientific">Candidatus Accumulibacter aalborgensis</name>
    <dbReference type="NCBI Taxonomy" id="1860102"/>
    <lineage>
        <taxon>Bacteria</taxon>
        <taxon>Pseudomonadati</taxon>
        <taxon>Pseudomonadota</taxon>
        <taxon>Betaproteobacteria</taxon>
        <taxon>Candidatus Accumulibacter</taxon>
    </lineage>
</organism>
<dbReference type="EMBL" id="FLQX01000137">
    <property type="protein sequence ID" value="SBT08602.1"/>
    <property type="molecule type" value="Genomic_DNA"/>
</dbReference>
<proteinExistence type="predicted"/>
<accession>A0A1A8XVI7</accession>
<sequence length="57" mass="6663">MAPGFAWVLKRNFWNWLSIRRVRKPNKCALLSVGLVNLKNNTKVMARIPRYDLDGFS</sequence>
<dbReference type="Proteomes" id="UP000199169">
    <property type="component" value="Unassembled WGS sequence"/>
</dbReference>
<dbReference type="AlphaFoldDB" id="A0A1A8XVI7"/>
<protein>
    <submittedName>
        <fullName evidence="1">Uncharacterized protein</fullName>
    </submittedName>
</protein>
<gene>
    <name evidence="1" type="ORF">ACCAA_590017</name>
</gene>
<evidence type="ECO:0000313" key="2">
    <source>
        <dbReference type="Proteomes" id="UP000199169"/>
    </source>
</evidence>
<name>A0A1A8XVI7_9PROT</name>
<reference evidence="1 2" key="1">
    <citation type="submission" date="2016-06" db="EMBL/GenBank/DDBJ databases">
        <authorList>
            <person name="Kjaerup R.B."/>
            <person name="Dalgaard T.S."/>
            <person name="Juul-Madsen H.R."/>
        </authorList>
    </citation>
    <scope>NUCLEOTIDE SEQUENCE [LARGE SCALE GENOMIC DNA]</scope>
    <source>
        <strain evidence="1">3</strain>
    </source>
</reference>